<dbReference type="CTD" id="6421"/>
<evidence type="ECO:0000256" key="1">
    <source>
        <dbReference type="ARBA" id="ARBA00004324"/>
    </source>
</evidence>
<dbReference type="GO" id="GO:0042382">
    <property type="term" value="C:paraspeckles"/>
    <property type="evidence" value="ECO:0007669"/>
    <property type="project" value="UniProtKB-ARBA"/>
</dbReference>
<dbReference type="Proteomes" id="UP000265020">
    <property type="component" value="Unassembled WGS sequence"/>
</dbReference>
<keyword evidence="5 8" id="KW-0175">Coiled coil</keyword>
<dbReference type="InterPro" id="IPR012677">
    <property type="entry name" value="Nucleotide-bd_a/b_plait_sf"/>
</dbReference>
<keyword evidence="4 7" id="KW-0694">RNA-binding</keyword>
<dbReference type="RefSeq" id="XP_015255344.1">
    <property type="nucleotide sequence ID" value="XM_015399858.1"/>
</dbReference>
<feature type="compositionally biased region" description="Low complexity" evidence="9">
    <location>
        <begin position="90"/>
        <end position="116"/>
    </location>
</feature>
<keyword evidence="12" id="KW-1185">Reference proteome</keyword>
<dbReference type="AlphaFoldDB" id="A0A3Q2DCP4"/>
<keyword evidence="6" id="KW-0539">Nucleus</keyword>
<evidence type="ECO:0000256" key="6">
    <source>
        <dbReference type="ARBA" id="ARBA00023242"/>
    </source>
</evidence>
<dbReference type="PROSITE" id="PS50102">
    <property type="entry name" value="RRM"/>
    <property type="match status" value="2"/>
</dbReference>
<dbReference type="FunFam" id="3.30.70.330:FF:000043">
    <property type="entry name" value="paraspeckle component 1 isoform X1"/>
    <property type="match status" value="1"/>
</dbReference>
<feature type="compositionally biased region" description="Low complexity" evidence="9">
    <location>
        <begin position="44"/>
        <end position="57"/>
    </location>
</feature>
<dbReference type="InterPro" id="IPR012975">
    <property type="entry name" value="NOPS"/>
</dbReference>
<feature type="domain" description="RRM" evidence="10">
    <location>
        <begin position="349"/>
        <end position="421"/>
    </location>
</feature>
<feature type="compositionally biased region" description="Polar residues" evidence="9">
    <location>
        <begin position="58"/>
        <end position="75"/>
    </location>
</feature>
<dbReference type="InterPro" id="IPR035979">
    <property type="entry name" value="RBD_domain_sf"/>
</dbReference>
<evidence type="ECO:0000256" key="9">
    <source>
        <dbReference type="SAM" id="MobiDB-lite"/>
    </source>
</evidence>
<evidence type="ECO:0000256" key="4">
    <source>
        <dbReference type="ARBA" id="ARBA00022884"/>
    </source>
</evidence>
<accession>A0A3Q2DCP4</accession>
<dbReference type="SMART" id="SM00360">
    <property type="entry name" value="RRM"/>
    <property type="match status" value="2"/>
</dbReference>
<reference evidence="11" key="2">
    <citation type="submission" date="2025-09" db="UniProtKB">
        <authorList>
            <consortium name="Ensembl"/>
        </authorList>
    </citation>
    <scope>IDENTIFICATION</scope>
</reference>
<dbReference type="OrthoDB" id="10067824at2759"/>
<evidence type="ECO:0000256" key="7">
    <source>
        <dbReference type="PROSITE-ProRule" id="PRU00176"/>
    </source>
</evidence>
<dbReference type="Gene3D" id="6.10.250.1170">
    <property type="match status" value="1"/>
</dbReference>
<feature type="coiled-coil region" evidence="8">
    <location>
        <begin position="549"/>
        <end position="646"/>
    </location>
</feature>
<evidence type="ECO:0000256" key="8">
    <source>
        <dbReference type="SAM" id="Coils"/>
    </source>
</evidence>
<protein>
    <submittedName>
        <fullName evidence="11">Splicing factor proline/glutamine-rich</fullName>
    </submittedName>
</protein>
<feature type="compositionally biased region" description="Polar residues" evidence="9">
    <location>
        <begin position="289"/>
        <end position="299"/>
    </location>
</feature>
<dbReference type="GeneTree" id="ENSGT00940000156221"/>
<feature type="compositionally biased region" description="Basic and acidic residues" evidence="9">
    <location>
        <begin position="729"/>
        <end position="743"/>
    </location>
</feature>
<dbReference type="GO" id="GO:0003723">
    <property type="term" value="F:RNA binding"/>
    <property type="evidence" value="ECO:0007669"/>
    <property type="project" value="UniProtKB-UniRule"/>
</dbReference>
<keyword evidence="2" id="KW-0597">Phosphoprotein</keyword>
<evidence type="ECO:0000313" key="12">
    <source>
        <dbReference type="Proteomes" id="UP000265020"/>
    </source>
</evidence>
<evidence type="ECO:0000313" key="11">
    <source>
        <dbReference type="Ensembl" id="ENSCVAP00000016567.1"/>
    </source>
</evidence>
<organism evidence="11 12">
    <name type="scientific">Cyprinodon variegatus</name>
    <name type="common">Sheepshead minnow</name>
    <dbReference type="NCBI Taxonomy" id="28743"/>
    <lineage>
        <taxon>Eukaryota</taxon>
        <taxon>Metazoa</taxon>
        <taxon>Chordata</taxon>
        <taxon>Craniata</taxon>
        <taxon>Vertebrata</taxon>
        <taxon>Euteleostomi</taxon>
        <taxon>Actinopterygii</taxon>
        <taxon>Neopterygii</taxon>
        <taxon>Teleostei</taxon>
        <taxon>Neoteleostei</taxon>
        <taxon>Acanthomorphata</taxon>
        <taxon>Ovalentaria</taxon>
        <taxon>Atherinomorphae</taxon>
        <taxon>Cyprinodontiformes</taxon>
        <taxon>Cyprinodontidae</taxon>
        <taxon>Cyprinodon</taxon>
    </lineage>
</organism>
<dbReference type="Pfam" id="PF00076">
    <property type="entry name" value="RRM_1"/>
    <property type="match status" value="2"/>
</dbReference>
<dbReference type="GO" id="GO:0016607">
    <property type="term" value="C:nuclear speck"/>
    <property type="evidence" value="ECO:0007669"/>
    <property type="project" value="UniProtKB-SubCell"/>
</dbReference>
<dbReference type="Gene3D" id="3.30.70.330">
    <property type="match status" value="2"/>
</dbReference>
<sequence>MSRYNNNRGGFGMNHYQPRRGRGPGGPMRGGLLGNPQFRNHPFQNSNQNRRGGNNYSSPNKNIPQKSEQNKSAPSIPQPSPGPALTMKGPTQQEQQKAPAQQQQPKTNTPTTQPKAETPAPKPDTTPSQSTAQTNQNQQTKASTGNTSAQQQPPPQQSPKPSPQQTPKPAPQQTPKPVPQQSPKPTPQQNPKPVPQQSPKPTPQQSPKPTPQQNQRPAPQQNQRPGPQQNQRPGPPQNQRPGPQQNQRPGPQQNQRSGPQQNQRPGPQQNQRQGQQQGQRFGSQQGQNTGPSLGQGSSKPKSEPVADQRPMDQASGSDAMDSETGQQAEVRIPLSMLLKPGEKSYSQRCRLFVGNLPNDITEEDFRKLFAKYGEPSEVFVNKAKGFGFIRLESRALAEIAKAEMDNTPMKGRPLRVRAATHPAALVVKNLSPFVSNELLEEAFSQFGMVERAVVVVDDRGRSVGRGVVEFASKVAAKKALDRCNEGVFLLTSSPRPVIVEPQEQFDCDDGFPEKFAHKNPKYQAAREQPPRFARPGTFEFEYSKRWKSLDEMEKQQREQVEKNMREAREKLESEMEDAYHEHQANMLRQELLRRQEELRRMEEMHNQEMQKRKEMQLRQEEERRRREEELLRQREMEEQMRRQREENYRAGNFMDRDMDIRMHSSGTMGMPDVSFGGSSQKFSMGGLGFEGQSGLGSSPGSLMSNDMRNERFAQGGARGMGAGTSGYGRVREEFDGPLKKPRF</sequence>
<evidence type="ECO:0000256" key="3">
    <source>
        <dbReference type="ARBA" id="ARBA00022737"/>
    </source>
</evidence>
<dbReference type="KEGG" id="cvg:107101096"/>
<evidence type="ECO:0000256" key="2">
    <source>
        <dbReference type="ARBA" id="ARBA00022553"/>
    </source>
</evidence>
<feature type="compositionally biased region" description="Pro residues" evidence="9">
    <location>
        <begin position="152"/>
        <end position="210"/>
    </location>
</feature>
<feature type="compositionally biased region" description="Gly residues" evidence="9">
    <location>
        <begin position="23"/>
        <end position="33"/>
    </location>
</feature>
<dbReference type="Ensembl" id="ENSCVAT00000024980.1">
    <property type="protein sequence ID" value="ENSCVAP00000016567.1"/>
    <property type="gene ID" value="ENSCVAG00000019538.1"/>
</dbReference>
<dbReference type="STRING" id="28743.ENSCVAP00000016567"/>
<name>A0A3Q2DCP4_CYPVA</name>
<dbReference type="InterPro" id="IPR000504">
    <property type="entry name" value="RRM_dom"/>
</dbReference>
<reference evidence="11" key="1">
    <citation type="submission" date="2025-08" db="UniProtKB">
        <authorList>
            <consortium name="Ensembl"/>
        </authorList>
    </citation>
    <scope>IDENTIFICATION</scope>
</reference>
<dbReference type="Pfam" id="PF08075">
    <property type="entry name" value="NOPS"/>
    <property type="match status" value="1"/>
</dbReference>
<feature type="compositionally biased region" description="Gly residues" evidence="9">
    <location>
        <begin position="716"/>
        <end position="726"/>
    </location>
</feature>
<evidence type="ECO:0000256" key="5">
    <source>
        <dbReference type="ARBA" id="ARBA00023054"/>
    </source>
</evidence>
<feature type="compositionally biased region" description="Low complexity" evidence="9">
    <location>
        <begin position="239"/>
        <end position="288"/>
    </location>
</feature>
<dbReference type="FunFam" id="3.30.70.330:FF:000126">
    <property type="entry name" value="paraspeckle component 1 isoform X1"/>
    <property type="match status" value="1"/>
</dbReference>
<feature type="compositionally biased region" description="Low complexity" evidence="9">
    <location>
        <begin position="125"/>
        <end position="151"/>
    </location>
</feature>
<feature type="compositionally biased region" description="Basic and acidic residues" evidence="9">
    <location>
        <begin position="300"/>
        <end position="310"/>
    </location>
</feature>
<feature type="region of interest" description="Disordered" evidence="9">
    <location>
        <begin position="1"/>
        <end position="326"/>
    </location>
</feature>
<feature type="compositionally biased region" description="Low complexity" evidence="9">
    <location>
        <begin position="211"/>
        <end position="232"/>
    </location>
</feature>
<feature type="domain" description="RRM" evidence="10">
    <location>
        <begin position="423"/>
        <end position="504"/>
    </location>
</feature>
<evidence type="ECO:0000259" key="10">
    <source>
        <dbReference type="PROSITE" id="PS50102"/>
    </source>
</evidence>
<dbReference type="GeneID" id="107101096"/>
<proteinExistence type="predicted"/>
<dbReference type="PANTHER" id="PTHR23189">
    <property type="entry name" value="RNA RECOGNITION MOTIF-CONTAINING"/>
    <property type="match status" value="1"/>
</dbReference>
<feature type="region of interest" description="Disordered" evidence="9">
    <location>
        <begin position="714"/>
        <end position="743"/>
    </location>
</feature>
<keyword evidence="3" id="KW-0677">Repeat</keyword>
<dbReference type="SUPFAM" id="SSF54928">
    <property type="entry name" value="RNA-binding domain, RBD"/>
    <property type="match status" value="1"/>
</dbReference>
<comment type="subcellular location">
    <subcellularLocation>
        <location evidence="1">Nucleus speckle</location>
    </subcellularLocation>
</comment>